<accession>A0A7X3MDZ2</accession>
<name>A0A7X3MDZ2_9FIRM</name>
<evidence type="ECO:0000313" key="1">
    <source>
        <dbReference type="EMBL" id="MXP74557.1"/>
    </source>
</evidence>
<dbReference type="RefSeq" id="WP_159749878.1">
    <property type="nucleotide sequence ID" value="NZ_WUQX01000001.1"/>
</dbReference>
<gene>
    <name evidence="1" type="ORF">GN277_03935</name>
</gene>
<dbReference type="Proteomes" id="UP000460412">
    <property type="component" value="Unassembled WGS sequence"/>
</dbReference>
<dbReference type="AlphaFoldDB" id="A0A7X3MDZ2"/>
<proteinExistence type="predicted"/>
<organism evidence="1 2">
    <name type="scientific">Sporofaciens musculi</name>
    <dbReference type="NCBI Taxonomy" id="2681861"/>
    <lineage>
        <taxon>Bacteria</taxon>
        <taxon>Bacillati</taxon>
        <taxon>Bacillota</taxon>
        <taxon>Clostridia</taxon>
        <taxon>Lachnospirales</taxon>
        <taxon>Lachnospiraceae</taxon>
        <taxon>Sporofaciens</taxon>
    </lineage>
</organism>
<reference evidence="1 2" key="1">
    <citation type="submission" date="2019-12" db="EMBL/GenBank/DDBJ databases">
        <title>Sporaefaciens musculi gen. nov., sp. nov., a novel bacterium isolated from the caecum of an obese mouse.</title>
        <authorList>
            <person name="Rasmussen T.S."/>
            <person name="Streidl T."/>
            <person name="Hitch T.C.A."/>
            <person name="Wortmann E."/>
            <person name="Deptula P."/>
            <person name="Hansen M."/>
            <person name="Nielsen D.S."/>
            <person name="Clavel T."/>
            <person name="Vogensen F.K."/>
        </authorList>
    </citation>
    <scope>NUCLEOTIDE SEQUENCE [LARGE SCALE GENOMIC DNA]</scope>
    <source>
        <strain evidence="1 2">WCA-9-b2</strain>
    </source>
</reference>
<comment type="caution">
    <text evidence="1">The sequence shown here is derived from an EMBL/GenBank/DDBJ whole genome shotgun (WGS) entry which is preliminary data.</text>
</comment>
<dbReference type="EMBL" id="WUQX01000001">
    <property type="protein sequence ID" value="MXP74557.1"/>
    <property type="molecule type" value="Genomic_DNA"/>
</dbReference>
<keyword evidence="2" id="KW-1185">Reference proteome</keyword>
<evidence type="ECO:0000313" key="2">
    <source>
        <dbReference type="Proteomes" id="UP000460412"/>
    </source>
</evidence>
<protein>
    <submittedName>
        <fullName evidence="1">Uncharacterized protein</fullName>
    </submittedName>
</protein>
<sequence length="111" mass="13274">MNEVFETLANVFEELRSESGDREYCVQTEDAKEASRELKKKQKAFETYLSRLPKEDREFLEDYLDTVDHVHYKEEQRAYYQGIVDGIQVLDGLGIVKKRMRIKEFLKKFSR</sequence>